<name>A0AAD9KID6_RIDPI</name>
<evidence type="ECO:0000256" key="2">
    <source>
        <dbReference type="ARBA" id="ARBA00002388"/>
    </source>
</evidence>
<feature type="domain" description="PPIase cyclophilin-type" evidence="6">
    <location>
        <begin position="15"/>
        <end position="171"/>
    </location>
</feature>
<dbReference type="EMBL" id="JAODUO010001036">
    <property type="protein sequence ID" value="KAK2171707.1"/>
    <property type="molecule type" value="Genomic_DNA"/>
</dbReference>
<dbReference type="InterPro" id="IPR024936">
    <property type="entry name" value="Cyclophilin-type_PPIase"/>
</dbReference>
<dbReference type="GO" id="GO:0016018">
    <property type="term" value="F:cyclosporin A binding"/>
    <property type="evidence" value="ECO:0007669"/>
    <property type="project" value="TreeGrafter"/>
</dbReference>
<dbReference type="Pfam" id="PF00160">
    <property type="entry name" value="Pro_isomerase"/>
    <property type="match status" value="1"/>
</dbReference>
<dbReference type="InterPro" id="IPR020892">
    <property type="entry name" value="Cyclophilin-type_PPIase_CS"/>
</dbReference>
<keyword evidence="8" id="KW-1185">Reference proteome</keyword>
<organism evidence="7 8">
    <name type="scientific">Ridgeia piscesae</name>
    <name type="common">Tubeworm</name>
    <dbReference type="NCBI Taxonomy" id="27915"/>
    <lineage>
        <taxon>Eukaryota</taxon>
        <taxon>Metazoa</taxon>
        <taxon>Spiralia</taxon>
        <taxon>Lophotrochozoa</taxon>
        <taxon>Annelida</taxon>
        <taxon>Polychaeta</taxon>
        <taxon>Sedentaria</taxon>
        <taxon>Canalipalpata</taxon>
        <taxon>Sabellida</taxon>
        <taxon>Siboglinidae</taxon>
        <taxon>Ridgeia</taxon>
    </lineage>
</organism>
<evidence type="ECO:0000256" key="1">
    <source>
        <dbReference type="ARBA" id="ARBA00000971"/>
    </source>
</evidence>
<dbReference type="FunFam" id="2.40.100.10:FF:000013">
    <property type="entry name" value="Peptidyl-prolyl cis-trans isomerase"/>
    <property type="match status" value="1"/>
</dbReference>
<sequence length="172" mass="18720">MDPRAAHKDSNPKVYLDIQIGEIDAGRLTIELFANVVPRTAENFRMLCIGDKGFGYKNCKFHRIIPGFIVQGGDICRGNGTGGKSIYGETFEDENFNIVHSVPALLSMSNIGPNSNQSQFFITMTSADWLDKKNVVFGQVVNGLDVLSAMESEGAQSGETKSVVKIKNCGLV</sequence>
<dbReference type="PANTHER" id="PTHR11071">
    <property type="entry name" value="PEPTIDYL-PROLYL CIS-TRANS ISOMERASE"/>
    <property type="match status" value="1"/>
</dbReference>
<dbReference type="GO" id="GO:0005739">
    <property type="term" value="C:mitochondrion"/>
    <property type="evidence" value="ECO:0007669"/>
    <property type="project" value="TreeGrafter"/>
</dbReference>
<gene>
    <name evidence="7" type="ORF">NP493_1036g00011</name>
</gene>
<dbReference type="EC" id="5.2.1.8" evidence="5"/>
<dbReference type="GO" id="GO:0003755">
    <property type="term" value="F:peptidyl-prolyl cis-trans isomerase activity"/>
    <property type="evidence" value="ECO:0007669"/>
    <property type="project" value="UniProtKB-UniRule"/>
</dbReference>
<evidence type="ECO:0000313" key="7">
    <source>
        <dbReference type="EMBL" id="KAK2171707.1"/>
    </source>
</evidence>
<dbReference type="PROSITE" id="PS00170">
    <property type="entry name" value="CSA_PPIASE_1"/>
    <property type="match status" value="1"/>
</dbReference>
<comment type="caution">
    <text evidence="7">The sequence shown here is derived from an EMBL/GenBank/DDBJ whole genome shotgun (WGS) entry which is preliminary data.</text>
</comment>
<protein>
    <recommendedName>
        <fullName evidence="5">Peptidyl-prolyl cis-trans isomerase</fullName>
        <shortName evidence="5">PPIase</shortName>
        <ecNumber evidence="5">5.2.1.8</ecNumber>
    </recommendedName>
</protein>
<dbReference type="AlphaFoldDB" id="A0AAD9KID6"/>
<keyword evidence="3 5" id="KW-0697">Rotamase</keyword>
<evidence type="ECO:0000259" key="6">
    <source>
        <dbReference type="PROSITE" id="PS50072"/>
    </source>
</evidence>
<evidence type="ECO:0000256" key="3">
    <source>
        <dbReference type="ARBA" id="ARBA00023110"/>
    </source>
</evidence>
<reference evidence="7" key="1">
    <citation type="journal article" date="2023" name="Mol. Biol. Evol.">
        <title>Third-Generation Sequencing Reveals the Adaptive Role of the Epigenome in Three Deep-Sea Polychaetes.</title>
        <authorList>
            <person name="Perez M."/>
            <person name="Aroh O."/>
            <person name="Sun Y."/>
            <person name="Lan Y."/>
            <person name="Juniper S.K."/>
            <person name="Young C.R."/>
            <person name="Angers B."/>
            <person name="Qian P.Y."/>
        </authorList>
    </citation>
    <scope>NUCLEOTIDE SEQUENCE</scope>
    <source>
        <strain evidence="7">R07B-5</strain>
    </source>
</reference>
<dbReference type="PROSITE" id="PS50072">
    <property type="entry name" value="CSA_PPIASE_2"/>
    <property type="match status" value="1"/>
</dbReference>
<dbReference type="SUPFAM" id="SSF50891">
    <property type="entry name" value="Cyclophilin-like"/>
    <property type="match status" value="1"/>
</dbReference>
<dbReference type="InterPro" id="IPR029000">
    <property type="entry name" value="Cyclophilin-like_dom_sf"/>
</dbReference>
<evidence type="ECO:0000313" key="8">
    <source>
        <dbReference type="Proteomes" id="UP001209878"/>
    </source>
</evidence>
<keyword evidence="4 5" id="KW-0413">Isomerase</keyword>
<dbReference type="PRINTS" id="PR00153">
    <property type="entry name" value="CSAPPISMRASE"/>
</dbReference>
<evidence type="ECO:0000256" key="4">
    <source>
        <dbReference type="ARBA" id="ARBA00023235"/>
    </source>
</evidence>
<dbReference type="GO" id="GO:0006457">
    <property type="term" value="P:protein folding"/>
    <property type="evidence" value="ECO:0007669"/>
    <property type="project" value="InterPro"/>
</dbReference>
<dbReference type="Gene3D" id="2.40.100.10">
    <property type="entry name" value="Cyclophilin-like"/>
    <property type="match status" value="1"/>
</dbReference>
<dbReference type="InterPro" id="IPR002130">
    <property type="entry name" value="Cyclophilin-type_PPIase_dom"/>
</dbReference>
<comment type="function">
    <text evidence="2 5">PPIases accelerate the folding of proteins. It catalyzes the cis-trans isomerization of proline imidic peptide bonds in oligopeptides.</text>
</comment>
<comment type="similarity">
    <text evidence="5">Belongs to the cyclophilin-type PPIase family.</text>
</comment>
<accession>A0AAD9KID6</accession>
<dbReference type="Proteomes" id="UP001209878">
    <property type="component" value="Unassembled WGS sequence"/>
</dbReference>
<comment type="catalytic activity">
    <reaction evidence="1 5">
        <text>[protein]-peptidylproline (omega=180) = [protein]-peptidylproline (omega=0)</text>
        <dbReference type="Rhea" id="RHEA:16237"/>
        <dbReference type="Rhea" id="RHEA-COMP:10747"/>
        <dbReference type="Rhea" id="RHEA-COMP:10748"/>
        <dbReference type="ChEBI" id="CHEBI:83833"/>
        <dbReference type="ChEBI" id="CHEBI:83834"/>
        <dbReference type="EC" id="5.2.1.8"/>
    </reaction>
</comment>
<dbReference type="PIRSF" id="PIRSF001467">
    <property type="entry name" value="Peptidylpro_ismrse"/>
    <property type="match status" value="1"/>
</dbReference>
<dbReference type="PANTHER" id="PTHR11071:SF561">
    <property type="entry name" value="PEPTIDYL-PROLYL CIS-TRANS ISOMERASE D-RELATED"/>
    <property type="match status" value="1"/>
</dbReference>
<evidence type="ECO:0000256" key="5">
    <source>
        <dbReference type="RuleBase" id="RU363019"/>
    </source>
</evidence>
<proteinExistence type="inferred from homology"/>